<dbReference type="Gene3D" id="3.90.226.10">
    <property type="entry name" value="2-enoyl-CoA Hydratase, Chain A, domain 1"/>
    <property type="match status" value="1"/>
</dbReference>
<organism evidence="5 6">
    <name type="scientific">Puccinia coronata f. sp. avenae</name>
    <dbReference type="NCBI Taxonomy" id="200324"/>
    <lineage>
        <taxon>Eukaryota</taxon>
        <taxon>Fungi</taxon>
        <taxon>Dikarya</taxon>
        <taxon>Basidiomycota</taxon>
        <taxon>Pucciniomycotina</taxon>
        <taxon>Pucciniomycetes</taxon>
        <taxon>Pucciniales</taxon>
        <taxon>Pucciniaceae</taxon>
        <taxon>Puccinia</taxon>
    </lineage>
</organism>
<dbReference type="PANTHER" id="PTHR43176">
    <property type="entry name" value="3-HYDROXYISOBUTYRYL-COA HYDROLASE-RELATED"/>
    <property type="match status" value="1"/>
</dbReference>
<dbReference type="InterPro" id="IPR029045">
    <property type="entry name" value="ClpP/crotonase-like_dom_sf"/>
</dbReference>
<evidence type="ECO:0000259" key="4">
    <source>
        <dbReference type="Pfam" id="PF16113"/>
    </source>
</evidence>
<protein>
    <recommendedName>
        <fullName evidence="2">3-hydroxyisobutyryl-CoA hydrolase</fullName>
        <ecNumber evidence="2">3.1.2.4</ecNumber>
    </recommendedName>
</protein>
<evidence type="ECO:0000313" key="5">
    <source>
        <dbReference type="EMBL" id="PLW16259.1"/>
    </source>
</evidence>
<dbReference type="EC" id="3.1.2.4" evidence="2"/>
<dbReference type="OrthoDB" id="1737613at2759"/>
<comment type="caution">
    <text evidence="5">The sequence shown here is derived from an EMBL/GenBank/DDBJ whole genome shotgun (WGS) entry which is preliminary data.</text>
</comment>
<dbReference type="STRING" id="200324.A0A2N5SSP1"/>
<dbReference type="AlphaFoldDB" id="A0A2N5SSP1"/>
<keyword evidence="3" id="KW-0378">Hydrolase</keyword>
<evidence type="ECO:0000313" key="6">
    <source>
        <dbReference type="Proteomes" id="UP000235388"/>
    </source>
</evidence>
<evidence type="ECO:0000256" key="1">
    <source>
        <dbReference type="ARBA" id="ARBA00001709"/>
    </source>
</evidence>
<reference evidence="5 6" key="1">
    <citation type="submission" date="2017-11" db="EMBL/GenBank/DDBJ databases">
        <title>De novo assembly and phasing of dikaryotic genomes from two isolates of Puccinia coronata f. sp. avenae, the causal agent of oat crown rust.</title>
        <authorList>
            <person name="Miller M.E."/>
            <person name="Zhang Y."/>
            <person name="Omidvar V."/>
            <person name="Sperschneider J."/>
            <person name="Schwessinger B."/>
            <person name="Raley C."/>
            <person name="Palmer J.M."/>
            <person name="Garnica D."/>
            <person name="Upadhyaya N."/>
            <person name="Rathjen J."/>
            <person name="Taylor J.M."/>
            <person name="Park R.F."/>
            <person name="Dodds P.N."/>
            <person name="Hirsch C.D."/>
            <person name="Kianian S.F."/>
            <person name="Figueroa M."/>
        </authorList>
    </citation>
    <scope>NUCLEOTIDE SEQUENCE [LARGE SCALE GENOMIC DNA]</scope>
    <source>
        <strain evidence="5">12NC29</strain>
    </source>
</reference>
<dbReference type="Proteomes" id="UP000235388">
    <property type="component" value="Unassembled WGS sequence"/>
</dbReference>
<feature type="domain" description="Enoyl-CoA hydratase/isomerase" evidence="4">
    <location>
        <begin position="10"/>
        <end position="112"/>
    </location>
</feature>
<proteinExistence type="predicted"/>
<dbReference type="Pfam" id="PF16113">
    <property type="entry name" value="ECH_2"/>
    <property type="match status" value="1"/>
</dbReference>
<dbReference type="GO" id="GO:0003860">
    <property type="term" value="F:3-hydroxyisobutyryl-CoA hydrolase activity"/>
    <property type="evidence" value="ECO:0007669"/>
    <property type="project" value="UniProtKB-EC"/>
</dbReference>
<keyword evidence="6" id="KW-1185">Reference proteome</keyword>
<dbReference type="GO" id="GO:0006574">
    <property type="term" value="P:L-valine catabolic process"/>
    <property type="evidence" value="ECO:0007669"/>
    <property type="project" value="TreeGrafter"/>
</dbReference>
<dbReference type="CDD" id="cd06558">
    <property type="entry name" value="crotonase-like"/>
    <property type="match status" value="1"/>
</dbReference>
<dbReference type="SUPFAM" id="SSF52096">
    <property type="entry name" value="ClpP/crotonase"/>
    <property type="match status" value="1"/>
</dbReference>
<evidence type="ECO:0000256" key="3">
    <source>
        <dbReference type="ARBA" id="ARBA00022801"/>
    </source>
</evidence>
<evidence type="ECO:0000256" key="2">
    <source>
        <dbReference type="ARBA" id="ARBA00011915"/>
    </source>
</evidence>
<dbReference type="PANTHER" id="PTHR43176:SF3">
    <property type="entry name" value="3-HYDROXYISOBUTYRYL-COA HYDROLASE, MITOCHONDRIAL"/>
    <property type="match status" value="1"/>
</dbReference>
<dbReference type="GO" id="GO:0005739">
    <property type="term" value="C:mitochondrion"/>
    <property type="evidence" value="ECO:0007669"/>
    <property type="project" value="TreeGrafter"/>
</dbReference>
<accession>A0A2N5SSP1</accession>
<dbReference type="InterPro" id="IPR045004">
    <property type="entry name" value="ECH_dom"/>
</dbReference>
<dbReference type="EMBL" id="PGCJ01000875">
    <property type="protein sequence ID" value="PLW16259.1"/>
    <property type="molecule type" value="Genomic_DNA"/>
</dbReference>
<gene>
    <name evidence="5" type="ORF">PCANC_16852</name>
</gene>
<dbReference type="InterPro" id="IPR032259">
    <property type="entry name" value="HIBYL-CoA-H"/>
</dbReference>
<name>A0A2N5SSP1_9BASI</name>
<sequence>MLTKTDANLRTLTLNRPEALNALNVDMIPSITAELTKWENSEATKLIILKGTGRAFCAGGDVGLSRWSVKAAESEDVAKQKESVRFFRSEYVLDSFIAKMSTPVVCFLDGITKHGDFISIHLCFILVQ</sequence>
<comment type="catalytic activity">
    <reaction evidence="1">
        <text>3-hydroxy-2-methylpropanoyl-CoA + H2O = 3-hydroxy-2-methylpropanoate + CoA + H(+)</text>
        <dbReference type="Rhea" id="RHEA:20888"/>
        <dbReference type="ChEBI" id="CHEBI:11805"/>
        <dbReference type="ChEBI" id="CHEBI:15377"/>
        <dbReference type="ChEBI" id="CHEBI:15378"/>
        <dbReference type="ChEBI" id="CHEBI:57287"/>
        <dbReference type="ChEBI" id="CHEBI:57340"/>
        <dbReference type="EC" id="3.1.2.4"/>
    </reaction>
</comment>